<sequence>MSEIQVAVTTPDGILEDLETRQKKRTACSCWPRNRGEDRIDNGLNPLFDDRADVEIQYEEKIDKILRQGKRPDRVMGLRVTTRLDRILKETIGPMGKLVGESARMTSLKGSIPLLFPFLILEAKSEKSADTFSKIDLQSGFAIRNLLQLQRDLARATSENQQYGMKPLVWYLAYKGEEWRVSGAYVEETNKDSGPNYRILQLWHGNITWPQEALRLLLIIDYIFDWARDVYRRDIINRLLSLATNASQSLLADTDVGSTYNDFPGIFGDDIDEPAIANYIEQIEPFDVPHLLTFFDHGNLALRDARYMTHKVLALHVTLENLDQILSKMNTKESARQLARQLWRAISGIGTWSVTADCLNAVEKLWTGQDREPYTFQNPEQRFLTSFAVDSYLTDGDTRGMVKFDLWNQVHSLTYIAIAHDALRALQVRANFGPRPPYLDIANCPEIHTERVVDLLRSLRFSSVRQCFAAAIARSQLYSGSRRRPQGDVSSFPACQTEYGVVRYFTPFLTTFQRPASASPAILPRKMYKLLKIGMAEPAESFLRVSQQSTKHEIKATRSGPVTWSRETREMIREFDAVLVEGVDAETKNGEKHDLARYCLFFFDTPPLEVCRDTLRTFFNVRLEEYNFRDTKCEGTEELRHGLEILEHVSTQYQLIESMDTNGGLNSVPDWIKEKCKALAYPHVKWPYTFSKTLDGIKKLSKTYDFGQTLRCLVLAFQTGLSPQNEFPELKDRLAPLKERVAAWKGLPADSSASISPSTVQHYADPQRVIVIDDAGDDMERRARPSSDSGIEVIATGPTNRKRRLDEI</sequence>
<dbReference type="EMBL" id="AMGX01000012">
    <property type="protein sequence ID" value="EXJ68816.1"/>
    <property type="molecule type" value="Genomic_DNA"/>
</dbReference>
<gene>
    <name evidence="2" type="ORF">A1O5_07747</name>
</gene>
<dbReference type="GeneID" id="19192453"/>
<dbReference type="eggNOG" id="ENOG502S31X">
    <property type="taxonomic scope" value="Eukaryota"/>
</dbReference>
<keyword evidence="3" id="KW-1185">Reference proteome</keyword>
<dbReference type="RefSeq" id="XP_007746526.1">
    <property type="nucleotide sequence ID" value="XM_007748336.1"/>
</dbReference>
<comment type="caution">
    <text evidence="2">The sequence shown here is derived from an EMBL/GenBank/DDBJ whole genome shotgun (WGS) entry which is preliminary data.</text>
</comment>
<accession>W9WVY1</accession>
<evidence type="ECO:0000313" key="3">
    <source>
        <dbReference type="Proteomes" id="UP000019471"/>
    </source>
</evidence>
<dbReference type="OrthoDB" id="3538597at2759"/>
<organism evidence="2 3">
    <name type="scientific">Cladophialophora psammophila CBS 110553</name>
    <dbReference type="NCBI Taxonomy" id="1182543"/>
    <lineage>
        <taxon>Eukaryota</taxon>
        <taxon>Fungi</taxon>
        <taxon>Dikarya</taxon>
        <taxon>Ascomycota</taxon>
        <taxon>Pezizomycotina</taxon>
        <taxon>Eurotiomycetes</taxon>
        <taxon>Chaetothyriomycetidae</taxon>
        <taxon>Chaetothyriales</taxon>
        <taxon>Herpotrichiellaceae</taxon>
        <taxon>Cladophialophora</taxon>
    </lineage>
</organism>
<dbReference type="Proteomes" id="UP000019471">
    <property type="component" value="Unassembled WGS sequence"/>
</dbReference>
<feature type="region of interest" description="Disordered" evidence="1">
    <location>
        <begin position="778"/>
        <end position="808"/>
    </location>
</feature>
<dbReference type="HOGENOM" id="CLU_005168_1_0_1"/>
<evidence type="ECO:0000313" key="2">
    <source>
        <dbReference type="EMBL" id="EXJ68816.1"/>
    </source>
</evidence>
<dbReference type="STRING" id="1182543.W9WVY1"/>
<name>W9WVY1_9EURO</name>
<protein>
    <submittedName>
        <fullName evidence="2">Uncharacterized protein</fullName>
    </submittedName>
</protein>
<evidence type="ECO:0000256" key="1">
    <source>
        <dbReference type="SAM" id="MobiDB-lite"/>
    </source>
</evidence>
<dbReference type="AlphaFoldDB" id="W9WVY1"/>
<proteinExistence type="predicted"/>
<reference evidence="2 3" key="1">
    <citation type="submission" date="2013-03" db="EMBL/GenBank/DDBJ databases">
        <title>The Genome Sequence of Cladophialophora psammophila CBS 110553.</title>
        <authorList>
            <consortium name="The Broad Institute Genomics Platform"/>
            <person name="Cuomo C."/>
            <person name="de Hoog S."/>
            <person name="Gorbushina A."/>
            <person name="Walker B."/>
            <person name="Young S.K."/>
            <person name="Zeng Q."/>
            <person name="Gargeya S."/>
            <person name="Fitzgerald M."/>
            <person name="Haas B."/>
            <person name="Abouelleil A."/>
            <person name="Allen A.W."/>
            <person name="Alvarado L."/>
            <person name="Arachchi H.M."/>
            <person name="Berlin A.M."/>
            <person name="Chapman S.B."/>
            <person name="Gainer-Dewar J."/>
            <person name="Goldberg J."/>
            <person name="Griggs A."/>
            <person name="Gujja S."/>
            <person name="Hansen M."/>
            <person name="Howarth C."/>
            <person name="Imamovic A."/>
            <person name="Ireland A."/>
            <person name="Larimer J."/>
            <person name="McCowan C."/>
            <person name="Murphy C."/>
            <person name="Pearson M."/>
            <person name="Poon T.W."/>
            <person name="Priest M."/>
            <person name="Roberts A."/>
            <person name="Saif S."/>
            <person name="Shea T."/>
            <person name="Sisk P."/>
            <person name="Sykes S."/>
            <person name="Wortman J."/>
            <person name="Nusbaum C."/>
            <person name="Birren B."/>
        </authorList>
    </citation>
    <scope>NUCLEOTIDE SEQUENCE [LARGE SCALE GENOMIC DNA]</scope>
    <source>
        <strain evidence="2 3">CBS 110553</strain>
    </source>
</reference>